<dbReference type="RefSeq" id="WP_338448000.1">
    <property type="nucleotide sequence ID" value="NZ_CP137640.1"/>
</dbReference>
<dbReference type="InterPro" id="IPR036680">
    <property type="entry name" value="SPOR-like_sf"/>
</dbReference>
<feature type="domain" description="SPOR" evidence="1">
    <location>
        <begin position="9"/>
        <end position="88"/>
    </location>
</feature>
<organism evidence="2 3">
    <name type="scientific">Niallia oryzisoli</name>
    <dbReference type="NCBI Taxonomy" id="1737571"/>
    <lineage>
        <taxon>Bacteria</taxon>
        <taxon>Bacillati</taxon>
        <taxon>Bacillota</taxon>
        <taxon>Bacilli</taxon>
        <taxon>Bacillales</taxon>
        <taxon>Bacillaceae</taxon>
        <taxon>Niallia</taxon>
    </lineage>
</organism>
<dbReference type="EMBL" id="CP137640">
    <property type="protein sequence ID" value="WVX79067.1"/>
    <property type="molecule type" value="Genomic_DNA"/>
</dbReference>
<gene>
    <name evidence="2" type="ORF">R4Z09_17325</name>
</gene>
<sequence>MINSNASSEGENIVYKVIAGSFKMKENADNRALLLQAKGIEAIVQATIVSDEQMFRVQAGAFSVRENAERRLLAVINAGIADAFITAENPVDSQNPVQEQESIMGGIFLSAEQLNSFVNETNPLVIELGSYYVNFGNHYGIRGDIAFAQAILETDYFRFTGVVQPHQNNFAGIGSTGPDDSGAIFKTPSDGVLGHIQHLFAYASQSPLPNQYPLVDPRFHLVKRGSAPNWVDLNGKWAVPGGNYGQTILNIFNRMLKQAKAGK</sequence>
<dbReference type="Pfam" id="PF01832">
    <property type="entry name" value="Glucosaminidase"/>
    <property type="match status" value="1"/>
</dbReference>
<dbReference type="PROSITE" id="PS51724">
    <property type="entry name" value="SPOR"/>
    <property type="match status" value="1"/>
</dbReference>
<dbReference type="InterPro" id="IPR002901">
    <property type="entry name" value="MGlyc_endo_b_GlcNAc-like_dom"/>
</dbReference>
<dbReference type="Proteomes" id="UP001357223">
    <property type="component" value="Chromosome"/>
</dbReference>
<keyword evidence="3" id="KW-1185">Reference proteome</keyword>
<dbReference type="SUPFAM" id="SSF110997">
    <property type="entry name" value="Sporulation related repeat"/>
    <property type="match status" value="1"/>
</dbReference>
<dbReference type="Pfam" id="PF05036">
    <property type="entry name" value="SPOR"/>
    <property type="match status" value="1"/>
</dbReference>
<evidence type="ECO:0000313" key="2">
    <source>
        <dbReference type="EMBL" id="WVX79067.1"/>
    </source>
</evidence>
<proteinExistence type="predicted"/>
<accession>A0ABZ2C6G0</accession>
<protein>
    <submittedName>
        <fullName evidence="2">Glucosaminidase domain-containing protein</fullName>
    </submittedName>
</protein>
<name>A0ABZ2C6G0_9BACI</name>
<evidence type="ECO:0000313" key="3">
    <source>
        <dbReference type="Proteomes" id="UP001357223"/>
    </source>
</evidence>
<dbReference type="InterPro" id="IPR007730">
    <property type="entry name" value="SPOR-like_dom"/>
</dbReference>
<dbReference type="Gene3D" id="3.30.70.1070">
    <property type="entry name" value="Sporulation related repeat"/>
    <property type="match status" value="1"/>
</dbReference>
<evidence type="ECO:0000259" key="1">
    <source>
        <dbReference type="PROSITE" id="PS51724"/>
    </source>
</evidence>
<reference evidence="2 3" key="1">
    <citation type="submission" date="2023-10" db="EMBL/GenBank/DDBJ databases">
        <title>Niallia locisalis sp.nov. isolated from a salt pond sample.</title>
        <authorList>
            <person name="Li X.-J."/>
            <person name="Dong L."/>
        </authorList>
    </citation>
    <scope>NUCLEOTIDE SEQUENCE [LARGE SCALE GENOMIC DNA]</scope>
    <source>
        <strain evidence="2 3">DSM 29761</strain>
    </source>
</reference>